<protein>
    <recommendedName>
        <fullName evidence="3">YbbR-like domain-containing protein</fullName>
    </recommendedName>
</protein>
<evidence type="ECO:0000313" key="2">
    <source>
        <dbReference type="Proteomes" id="UP000563094"/>
    </source>
</evidence>
<name>A0A839GVI8_9BACT</name>
<comment type="caution">
    <text evidence="1">The sequence shown here is derived from an EMBL/GenBank/DDBJ whole genome shotgun (WGS) entry which is preliminary data.</text>
</comment>
<proteinExistence type="predicted"/>
<reference evidence="1 2" key="1">
    <citation type="submission" date="2020-08" db="EMBL/GenBank/DDBJ databases">
        <title>Genomic Encyclopedia of Type Strains, Phase IV (KMG-IV): sequencing the most valuable type-strain genomes for metagenomic binning, comparative biology and taxonomic classification.</title>
        <authorList>
            <person name="Goeker M."/>
        </authorList>
    </citation>
    <scope>NUCLEOTIDE SEQUENCE [LARGE SCALE GENOMIC DNA]</scope>
    <source>
        <strain evidence="1 2">DSM 29854</strain>
    </source>
</reference>
<keyword evidence="2" id="KW-1185">Reference proteome</keyword>
<evidence type="ECO:0008006" key="3">
    <source>
        <dbReference type="Google" id="ProtNLM"/>
    </source>
</evidence>
<dbReference type="AlphaFoldDB" id="A0A839GVI8"/>
<organism evidence="1 2">
    <name type="scientific">Rufibacter quisquiliarum</name>
    <dbReference type="NCBI Taxonomy" id="1549639"/>
    <lineage>
        <taxon>Bacteria</taxon>
        <taxon>Pseudomonadati</taxon>
        <taxon>Bacteroidota</taxon>
        <taxon>Cytophagia</taxon>
        <taxon>Cytophagales</taxon>
        <taxon>Hymenobacteraceae</taxon>
        <taxon>Rufibacter</taxon>
    </lineage>
</organism>
<sequence>MLCFFTAATFWLLNALNKNYTTLVSYPIQFAYDPRQLVPVKPLPEEVTISVTGKGWKLLRKNLQFQVQPAILTIRGLPYVKSVPGTALRPAISSVLDGLALNFVATDSIAFDFDRLVTRKVPITVDSTQLQIDSGFAFAGPIVIRPDSVTFVGPERIIEQFPSPYPLAVPTASLKAPYKGELSLTHDFTKLVKADVSEAEVEFNVLALERQEVAVPPLLQNFPPGYRLRLVNGPVRVQYAFLPKHREQIQPELFQVVLDYQKFNAADSTIVPVVSHKPPLVRQVAVLPARVHISLTPQ</sequence>
<accession>A0A839GVI8</accession>
<dbReference type="Proteomes" id="UP000563094">
    <property type="component" value="Unassembled WGS sequence"/>
</dbReference>
<dbReference type="RefSeq" id="WP_182513665.1">
    <property type="nucleotide sequence ID" value="NZ_JACJIQ010000013.1"/>
</dbReference>
<evidence type="ECO:0000313" key="1">
    <source>
        <dbReference type="EMBL" id="MBA9078448.1"/>
    </source>
</evidence>
<gene>
    <name evidence="1" type="ORF">FHS90_003176</name>
</gene>
<dbReference type="EMBL" id="JACJIQ010000013">
    <property type="protein sequence ID" value="MBA9078448.1"/>
    <property type="molecule type" value="Genomic_DNA"/>
</dbReference>